<evidence type="ECO:0000313" key="1">
    <source>
        <dbReference type="EMBL" id="KAK2173835.1"/>
    </source>
</evidence>
<dbReference type="AlphaFoldDB" id="A0AAD9KNC0"/>
<gene>
    <name evidence="1" type="ORF">NP493_848g03057</name>
</gene>
<proteinExistence type="predicted"/>
<accession>A0AAD9KNC0</accession>
<dbReference type="EMBL" id="JAODUO010000848">
    <property type="protein sequence ID" value="KAK2173835.1"/>
    <property type="molecule type" value="Genomic_DNA"/>
</dbReference>
<evidence type="ECO:0000313" key="2">
    <source>
        <dbReference type="Proteomes" id="UP001209878"/>
    </source>
</evidence>
<reference evidence="1" key="1">
    <citation type="journal article" date="2023" name="Mol. Biol. Evol.">
        <title>Third-Generation Sequencing Reveals the Adaptive Role of the Epigenome in Three Deep-Sea Polychaetes.</title>
        <authorList>
            <person name="Perez M."/>
            <person name="Aroh O."/>
            <person name="Sun Y."/>
            <person name="Lan Y."/>
            <person name="Juniper S.K."/>
            <person name="Young C.R."/>
            <person name="Angers B."/>
            <person name="Qian P.Y."/>
        </authorList>
    </citation>
    <scope>NUCLEOTIDE SEQUENCE</scope>
    <source>
        <strain evidence="1">R07B-5</strain>
    </source>
</reference>
<keyword evidence="2" id="KW-1185">Reference proteome</keyword>
<dbReference type="Proteomes" id="UP001209878">
    <property type="component" value="Unassembled WGS sequence"/>
</dbReference>
<protein>
    <submittedName>
        <fullName evidence="1">Uncharacterized protein</fullName>
    </submittedName>
</protein>
<organism evidence="1 2">
    <name type="scientific">Ridgeia piscesae</name>
    <name type="common">Tubeworm</name>
    <dbReference type="NCBI Taxonomy" id="27915"/>
    <lineage>
        <taxon>Eukaryota</taxon>
        <taxon>Metazoa</taxon>
        <taxon>Spiralia</taxon>
        <taxon>Lophotrochozoa</taxon>
        <taxon>Annelida</taxon>
        <taxon>Polychaeta</taxon>
        <taxon>Sedentaria</taxon>
        <taxon>Canalipalpata</taxon>
        <taxon>Sabellida</taxon>
        <taxon>Siboglinidae</taxon>
        <taxon>Ridgeia</taxon>
    </lineage>
</organism>
<comment type="caution">
    <text evidence="1">The sequence shown here is derived from an EMBL/GenBank/DDBJ whole genome shotgun (WGS) entry which is preliminary data.</text>
</comment>
<name>A0AAD9KNC0_RIDPI</name>
<sequence>MKGRNTNHLSRNQHQRCVYNIRNNGSEKEYDNGDTWVHSLTPRKRGAYAKCRMLVNGKQLVFQIDNRCHSQYAARQRYCPT</sequence>